<evidence type="ECO:0000256" key="1">
    <source>
        <dbReference type="SAM" id="MobiDB-lite"/>
    </source>
</evidence>
<feature type="compositionally biased region" description="Low complexity" evidence="1">
    <location>
        <begin position="195"/>
        <end position="213"/>
    </location>
</feature>
<feature type="region of interest" description="Disordered" evidence="1">
    <location>
        <begin position="190"/>
        <end position="253"/>
    </location>
</feature>
<evidence type="ECO:0000313" key="4">
    <source>
        <dbReference type="RefSeq" id="XP_024879105.1"/>
    </source>
</evidence>
<dbReference type="Proteomes" id="UP000504618">
    <property type="component" value="Unplaced"/>
</dbReference>
<dbReference type="OrthoDB" id="7555214at2759"/>
<dbReference type="PANTHER" id="PTHR12243">
    <property type="entry name" value="MADF DOMAIN TRANSCRIPTION FACTOR"/>
    <property type="match status" value="1"/>
</dbReference>
<dbReference type="SMART" id="SM00595">
    <property type="entry name" value="MADF"/>
    <property type="match status" value="1"/>
</dbReference>
<dbReference type="RefSeq" id="XP_024879105.1">
    <property type="nucleotide sequence ID" value="XM_025023337.1"/>
</dbReference>
<dbReference type="PROSITE" id="PS51029">
    <property type="entry name" value="MADF"/>
    <property type="match status" value="1"/>
</dbReference>
<dbReference type="GeneID" id="112459300"/>
<gene>
    <name evidence="4" type="primary">LOC112459300</name>
</gene>
<dbReference type="GO" id="GO:0005667">
    <property type="term" value="C:transcription regulator complex"/>
    <property type="evidence" value="ECO:0007669"/>
    <property type="project" value="TreeGrafter"/>
</dbReference>
<dbReference type="Pfam" id="PF10545">
    <property type="entry name" value="MADF_DNA_bdg"/>
    <property type="match status" value="1"/>
</dbReference>
<protein>
    <submittedName>
        <fullName evidence="4">Uncharacterized protein LOC112459300</fullName>
    </submittedName>
</protein>
<keyword evidence="3" id="KW-1185">Reference proteome</keyword>
<dbReference type="InterPro" id="IPR006578">
    <property type="entry name" value="MADF-dom"/>
</dbReference>
<proteinExistence type="predicted"/>
<dbReference type="GO" id="GO:0006357">
    <property type="term" value="P:regulation of transcription by RNA polymerase II"/>
    <property type="evidence" value="ECO:0007669"/>
    <property type="project" value="TreeGrafter"/>
</dbReference>
<feature type="domain" description="MADF" evidence="2">
    <location>
        <begin position="15"/>
        <end position="110"/>
    </location>
</feature>
<feature type="compositionally biased region" description="Polar residues" evidence="1">
    <location>
        <begin position="223"/>
        <end position="236"/>
    </location>
</feature>
<dbReference type="AlphaFoldDB" id="A0A6J1QEG5"/>
<dbReference type="PANTHER" id="PTHR12243:SF67">
    <property type="entry name" value="COREPRESSOR OF PANGOLIN, ISOFORM A-RELATED"/>
    <property type="match status" value="1"/>
</dbReference>
<organism evidence="3 4">
    <name type="scientific">Temnothorax curvispinosus</name>
    <dbReference type="NCBI Taxonomy" id="300111"/>
    <lineage>
        <taxon>Eukaryota</taxon>
        <taxon>Metazoa</taxon>
        <taxon>Ecdysozoa</taxon>
        <taxon>Arthropoda</taxon>
        <taxon>Hexapoda</taxon>
        <taxon>Insecta</taxon>
        <taxon>Pterygota</taxon>
        <taxon>Neoptera</taxon>
        <taxon>Endopterygota</taxon>
        <taxon>Hymenoptera</taxon>
        <taxon>Apocrita</taxon>
        <taxon>Aculeata</taxon>
        <taxon>Formicoidea</taxon>
        <taxon>Formicidae</taxon>
        <taxon>Myrmicinae</taxon>
        <taxon>Temnothorax</taxon>
    </lineage>
</organism>
<evidence type="ECO:0000259" key="2">
    <source>
        <dbReference type="PROSITE" id="PS51029"/>
    </source>
</evidence>
<dbReference type="InterPro" id="IPR039353">
    <property type="entry name" value="TF_Adf1"/>
</dbReference>
<sequence>MAGKKYVWSRDSEILLIQEVKERPQLWDPSHPDYAKAYKKSIQWDEIAKKLGTCVDATMVKDRFDNMRTTYQRNYNKIKQSMRSRKGSDDIFQPKWDLYPLLTFLKKNCVQASSSSNLDVTNECVDSHLTSDDTESTIILEENHNAYFDETLQQWLLIPKDIQPSEEYTELVDSGDKNKNTTTVLCQQQYPSSQVLSKSPSPLPRPLSVSSKSTSAPRCASANPASTSTKRSNSSIEDGDLFVKRGKKSSGNTSNVMEEAVSAMKQLSKDSTVQMDTHDHFGAYGAARLRALDAEQWQKIELEIMKLFTNIP</sequence>
<reference evidence="4" key="1">
    <citation type="submission" date="2025-08" db="UniProtKB">
        <authorList>
            <consortium name="RefSeq"/>
        </authorList>
    </citation>
    <scope>IDENTIFICATION</scope>
    <source>
        <tissue evidence="4">Whole body</tissue>
    </source>
</reference>
<evidence type="ECO:0000313" key="3">
    <source>
        <dbReference type="Proteomes" id="UP000504618"/>
    </source>
</evidence>
<name>A0A6J1QEG5_9HYME</name>
<dbReference type="GO" id="GO:0005634">
    <property type="term" value="C:nucleus"/>
    <property type="evidence" value="ECO:0007669"/>
    <property type="project" value="TreeGrafter"/>
</dbReference>
<accession>A0A6J1QEG5</accession>